<feature type="transmembrane region" description="Helical" evidence="1">
    <location>
        <begin position="426"/>
        <end position="446"/>
    </location>
</feature>
<feature type="transmembrane region" description="Helical" evidence="1">
    <location>
        <begin position="512"/>
        <end position="530"/>
    </location>
</feature>
<dbReference type="AlphaFoldDB" id="A0A1F5KRZ8"/>
<evidence type="ECO:0000313" key="2">
    <source>
        <dbReference type="EMBL" id="OGE43682.1"/>
    </source>
</evidence>
<keyword evidence="1" id="KW-0472">Membrane</keyword>
<accession>A0A1F5KRZ8</accession>
<organism evidence="2 3">
    <name type="scientific">Candidatus Daviesbacteria bacterium RIFCSPLOWO2_01_FULL_39_12</name>
    <dbReference type="NCBI Taxonomy" id="1797785"/>
    <lineage>
        <taxon>Bacteria</taxon>
        <taxon>Candidatus Daviesiibacteriota</taxon>
    </lineage>
</organism>
<dbReference type="STRING" id="1797785.A3B45_03270"/>
<keyword evidence="1" id="KW-1133">Transmembrane helix</keyword>
<dbReference type="PANTHER" id="PTHR38454">
    <property type="entry name" value="INTEGRAL MEMBRANE PROTEIN-RELATED"/>
    <property type="match status" value="1"/>
</dbReference>
<dbReference type="EMBL" id="MFDM01000014">
    <property type="protein sequence ID" value="OGE43682.1"/>
    <property type="molecule type" value="Genomic_DNA"/>
</dbReference>
<feature type="transmembrane region" description="Helical" evidence="1">
    <location>
        <begin position="798"/>
        <end position="818"/>
    </location>
</feature>
<reference evidence="2 3" key="1">
    <citation type="journal article" date="2016" name="Nat. Commun.">
        <title>Thousands of microbial genomes shed light on interconnected biogeochemical processes in an aquifer system.</title>
        <authorList>
            <person name="Anantharaman K."/>
            <person name="Brown C.T."/>
            <person name="Hug L.A."/>
            <person name="Sharon I."/>
            <person name="Castelle C.J."/>
            <person name="Probst A.J."/>
            <person name="Thomas B.C."/>
            <person name="Singh A."/>
            <person name="Wilkins M.J."/>
            <person name="Karaoz U."/>
            <person name="Brodie E.L."/>
            <person name="Williams K.H."/>
            <person name="Hubbard S.S."/>
            <person name="Banfield J.F."/>
        </authorList>
    </citation>
    <scope>NUCLEOTIDE SEQUENCE [LARGE SCALE GENOMIC DNA]</scope>
</reference>
<feature type="transmembrane region" description="Helical" evidence="1">
    <location>
        <begin position="166"/>
        <end position="188"/>
    </location>
</feature>
<gene>
    <name evidence="2" type="ORF">A3B45_03270</name>
</gene>
<sequence>MSLRPIINNLLDKLTAYTKLPIFPVILLIFIITGIYYKLVIFGKIPLPADLLVASYSPWFDYYKLPVQNPLISDAFSQFFLWKHLAVDIFKSGNWPLWNPYSFMGTPLLATYHSATLYPPNLLLLLPKYWGWGLFIFSQTLIAALTLNLLLSLWVKSTLARIAGSIIFALGGLMTTWLELGTAGHAIAWLPLIIYSIEKFSQTTKFRFFLLLIFSMVLLFLAGNAQITTFSFFIALLYGLFCNFKVSKISHLNLIYLLLAFILMAALVSPQLLPSFELTSKSIRINEGYIGEFNYGLLTTKDAFKFFMADFWGNPVTRNYWGFLNYAETSGFVGSLTLPLLLFSLVYLKKNVKVAFFLLLCLTSLILSFDNPISQFLYRTEIPLLTSSYASRMLFVSVFSISILAAFSLNQIILRKQEGKLIKTVIWSWAAVIGCLLGLLLTYYQFNQIYKSSYAKDVLATYLSRSDLNVPLLIISAKNSLPAFIQYSLVLLIFLIIKISPLKKFDEKKLKFFYILFTLFIILDLSRYFLKFNPFVDQNIIFPEVSEIKILQEKEGVFRVGREHAEILPPNTWIAYNLQTYEGYDPLYLLEYGEFMNFLNLGKFETGGTSRYAELSSNYKSPYLDIANVRYFIATLRDSTKRIPGEHLDSKFTKANYKLIYKGRSFALLENPNALERAYFTPSIEFLKEKQVKKVFEEDKEHDPRKKVFLSESLNLDKVTGKGIVKIVDYSPNKIKLQTSTQQSEVLVLADKFDDGWEVTVDGNPTKIVKANLIFRAIKVPPGKHNIEFYYWPKSFDIGLKLSTFTIILLISSTLIFLKLKRF</sequence>
<proteinExistence type="predicted"/>
<feature type="transmembrane region" description="Helical" evidence="1">
    <location>
        <begin position="329"/>
        <end position="348"/>
    </location>
</feature>
<dbReference type="Pfam" id="PF09586">
    <property type="entry name" value="YfhO"/>
    <property type="match status" value="1"/>
</dbReference>
<dbReference type="Proteomes" id="UP000178565">
    <property type="component" value="Unassembled WGS sequence"/>
</dbReference>
<feature type="transmembrane region" description="Helical" evidence="1">
    <location>
        <begin position="393"/>
        <end position="414"/>
    </location>
</feature>
<evidence type="ECO:0008006" key="4">
    <source>
        <dbReference type="Google" id="ProtNLM"/>
    </source>
</evidence>
<dbReference type="PANTHER" id="PTHR38454:SF1">
    <property type="entry name" value="INTEGRAL MEMBRANE PROTEIN"/>
    <property type="match status" value="1"/>
</dbReference>
<feature type="transmembrane region" description="Helical" evidence="1">
    <location>
        <begin position="355"/>
        <end position="373"/>
    </location>
</feature>
<evidence type="ECO:0000256" key="1">
    <source>
        <dbReference type="SAM" id="Phobius"/>
    </source>
</evidence>
<feature type="transmembrane region" description="Helical" evidence="1">
    <location>
        <begin position="129"/>
        <end position="154"/>
    </location>
</feature>
<dbReference type="InterPro" id="IPR018580">
    <property type="entry name" value="Uncharacterised_YfhO"/>
</dbReference>
<evidence type="ECO:0000313" key="3">
    <source>
        <dbReference type="Proteomes" id="UP000178565"/>
    </source>
</evidence>
<protein>
    <recommendedName>
        <fullName evidence="4">YfhO family protein</fullName>
    </recommendedName>
</protein>
<feature type="transmembrane region" description="Helical" evidence="1">
    <location>
        <begin position="481"/>
        <end position="500"/>
    </location>
</feature>
<name>A0A1F5KRZ8_9BACT</name>
<feature type="transmembrane region" description="Helical" evidence="1">
    <location>
        <begin position="253"/>
        <end position="273"/>
    </location>
</feature>
<feature type="transmembrane region" description="Helical" evidence="1">
    <location>
        <begin position="20"/>
        <end position="39"/>
    </location>
</feature>
<feature type="transmembrane region" description="Helical" evidence="1">
    <location>
        <begin position="208"/>
        <end position="241"/>
    </location>
</feature>
<keyword evidence="1" id="KW-0812">Transmembrane</keyword>
<comment type="caution">
    <text evidence="2">The sequence shown here is derived from an EMBL/GenBank/DDBJ whole genome shotgun (WGS) entry which is preliminary data.</text>
</comment>